<feature type="domain" description="NADH:quinone oxidoreductase/Mrp antiporter transmembrane" evidence="9">
    <location>
        <begin position="98"/>
        <end position="374"/>
    </location>
</feature>
<feature type="transmembrane region" description="Helical" evidence="8">
    <location>
        <begin position="79"/>
        <end position="97"/>
    </location>
</feature>
<evidence type="ECO:0000259" key="9">
    <source>
        <dbReference type="Pfam" id="PF00361"/>
    </source>
</evidence>
<dbReference type="EC" id="7.1.1.2" evidence="2 8"/>
<proteinExistence type="inferred from homology"/>
<dbReference type="OrthoDB" id="5973769at2759"/>
<dbReference type="GO" id="GO:0042773">
    <property type="term" value="P:ATP synthesis coupled electron transport"/>
    <property type="evidence" value="ECO:0007669"/>
    <property type="project" value="InterPro"/>
</dbReference>
<keyword evidence="8" id="KW-0813">Transport</keyword>
<dbReference type="AlphaFoldDB" id="A0A481MVK7"/>
<feature type="transmembrane region" description="Helical" evidence="8">
    <location>
        <begin position="229"/>
        <end position="250"/>
    </location>
</feature>
<keyword evidence="8" id="KW-0520">NAD</keyword>
<evidence type="ECO:0000256" key="1">
    <source>
        <dbReference type="ARBA" id="ARBA00004141"/>
    </source>
</evidence>
<protein>
    <recommendedName>
        <fullName evidence="3 8">NADH-ubiquinone oxidoreductase chain 5</fullName>
        <ecNumber evidence="2 8">7.1.1.2</ecNumber>
    </recommendedName>
</protein>
<feature type="transmembrane region" description="Helical" evidence="8">
    <location>
        <begin position="158"/>
        <end position="178"/>
    </location>
</feature>
<feature type="transmembrane region" description="Helical" evidence="8">
    <location>
        <begin position="406"/>
        <end position="424"/>
    </location>
</feature>
<feature type="transmembrane region" description="Helical" evidence="8">
    <location>
        <begin position="436"/>
        <end position="453"/>
    </location>
</feature>
<dbReference type="PANTHER" id="PTHR42829">
    <property type="entry name" value="NADH-UBIQUINONE OXIDOREDUCTASE CHAIN 5"/>
    <property type="match status" value="1"/>
</dbReference>
<feature type="transmembrane region" description="Helical" evidence="8">
    <location>
        <begin position="199"/>
        <end position="223"/>
    </location>
</feature>
<evidence type="ECO:0000259" key="10">
    <source>
        <dbReference type="Pfam" id="PF00662"/>
    </source>
</evidence>
<feature type="transmembrane region" description="Helical" evidence="8">
    <location>
        <begin position="319"/>
        <end position="341"/>
    </location>
</feature>
<dbReference type="EMBL" id="MH916653">
    <property type="protein sequence ID" value="QAU54088.1"/>
    <property type="molecule type" value="Genomic_DNA"/>
</dbReference>
<gene>
    <name evidence="11" type="primary">ND5</name>
</gene>
<dbReference type="Pfam" id="PF00662">
    <property type="entry name" value="Proton_antipo_N"/>
    <property type="match status" value="1"/>
</dbReference>
<evidence type="ECO:0000256" key="7">
    <source>
        <dbReference type="ARBA" id="ARBA00049551"/>
    </source>
</evidence>
<comment type="subcellular location">
    <subcellularLocation>
        <location evidence="1">Membrane</location>
        <topology evidence="1">Multi-pass membrane protein</topology>
    </subcellularLocation>
</comment>
<dbReference type="InterPro" id="IPR003945">
    <property type="entry name" value="NU5C-like"/>
</dbReference>
<evidence type="ECO:0000256" key="8">
    <source>
        <dbReference type="RuleBase" id="RU003404"/>
    </source>
</evidence>
<comment type="catalytic activity">
    <reaction evidence="7 8">
        <text>a ubiquinone + NADH + 5 H(+)(in) = a ubiquinol + NAD(+) + 4 H(+)(out)</text>
        <dbReference type="Rhea" id="RHEA:29091"/>
        <dbReference type="Rhea" id="RHEA-COMP:9565"/>
        <dbReference type="Rhea" id="RHEA-COMP:9566"/>
        <dbReference type="ChEBI" id="CHEBI:15378"/>
        <dbReference type="ChEBI" id="CHEBI:16389"/>
        <dbReference type="ChEBI" id="CHEBI:17976"/>
        <dbReference type="ChEBI" id="CHEBI:57540"/>
        <dbReference type="ChEBI" id="CHEBI:57945"/>
        <dbReference type="EC" id="7.1.1.2"/>
    </reaction>
</comment>
<reference evidence="11" key="1">
    <citation type="journal article" date="2018" name="Mol. Phylogenet. Evol.">
        <title>New patellogastropod mitogenomes help counteracting long-branch attraction in the deep phylogeny of gastropod mollusks.</title>
        <authorList>
            <person name="Uribe J.E."/>
            <person name="Irisarri I."/>
            <person name="Templado J."/>
            <person name="Zardoya R."/>
        </authorList>
    </citation>
    <scope>NUCLEOTIDE SEQUENCE</scope>
</reference>
<dbReference type="PANTHER" id="PTHR42829:SF2">
    <property type="entry name" value="NADH-UBIQUINONE OXIDOREDUCTASE CHAIN 5"/>
    <property type="match status" value="1"/>
</dbReference>
<dbReference type="InterPro" id="IPR001516">
    <property type="entry name" value="Proton_antipo_N"/>
</dbReference>
<geneLocation type="mitochondrion" evidence="11"/>
<feature type="transmembrane region" description="Helical" evidence="8">
    <location>
        <begin position="361"/>
        <end position="386"/>
    </location>
</feature>
<dbReference type="GO" id="GO:0015990">
    <property type="term" value="P:electron transport coupled proton transport"/>
    <property type="evidence" value="ECO:0007669"/>
    <property type="project" value="TreeGrafter"/>
</dbReference>
<dbReference type="GO" id="GO:0003954">
    <property type="term" value="F:NADH dehydrogenase activity"/>
    <property type="evidence" value="ECO:0007669"/>
    <property type="project" value="TreeGrafter"/>
</dbReference>
<dbReference type="GO" id="GO:0016020">
    <property type="term" value="C:membrane"/>
    <property type="evidence" value="ECO:0007669"/>
    <property type="project" value="UniProtKB-SubCell"/>
</dbReference>
<accession>A0A481MVK7</accession>
<dbReference type="Pfam" id="PF00361">
    <property type="entry name" value="Proton_antipo_M"/>
    <property type="match status" value="1"/>
</dbReference>
<evidence type="ECO:0000256" key="4">
    <source>
        <dbReference type="ARBA" id="ARBA00022692"/>
    </source>
</evidence>
<evidence type="ECO:0000313" key="11">
    <source>
        <dbReference type="EMBL" id="QAU54088.1"/>
    </source>
</evidence>
<keyword evidence="8 11" id="KW-0496">Mitochondrion</keyword>
<keyword evidence="6 8" id="KW-0472">Membrane</keyword>
<keyword evidence="5 8" id="KW-1133">Transmembrane helix</keyword>
<sequence>MVLIFLGFTTSFISLFFLQTGNILVLEWELLTISSTSVSLPFILDPIGITFSTVVSLISGSVLWFSSHYMGADPFNERFKLMVLIFVASMNLLIFIPNLICLLLGWDGLGVISFALVIYYQNSKSLGAGMITALSNRIGDLMILVAIALTLTQGHWNILAMWTISPWISLCIIIAAMTKSAQMPFSAWLPAAMAAPTPVSALVHSSTLVTAGVFLLIRFFYFIVQTPYLLKFLLIIAVMTCLMAGLSANLENDLKKIIALSTLSQLGVMMSSIALHLPLLALYHLFTHAMFKALLFLCAGSMIYSKVDTQDIRSLSGTWYTLPVTTAHLNIANLSLCGAPFLSGFYSKDLILEAFLSYNNLITLIAMSIATGLTAAYSLRLSFIALWGKVKMPLMALEKTKLTNPMTLLSFFGVVQGYLLHKLFLGCDAFLFTEKMMIPLMILSGAYLGIILFKHPKNSSFLRTMWNMPEISSQKFISPLPTASPKTKSLDPGWLEVSSFSASFKKAMTIHYASRSPHLSTQTLVAIMSLTLYLLYMLFMHT</sequence>
<name>A0A481MVK7_PATVU</name>
<dbReference type="PRINTS" id="PR01434">
    <property type="entry name" value="NADHDHGNASE5"/>
</dbReference>
<feature type="domain" description="NADH-Ubiquinone oxidoreductase (complex I) chain 5 N-terminal" evidence="10">
    <location>
        <begin position="31"/>
        <end position="79"/>
    </location>
</feature>
<evidence type="ECO:0000256" key="3">
    <source>
        <dbReference type="ARBA" id="ARBA00021096"/>
    </source>
</evidence>
<feature type="transmembrane region" description="Helical" evidence="8">
    <location>
        <begin position="519"/>
        <end position="539"/>
    </location>
</feature>
<feature type="transmembrane region" description="Helical" evidence="8">
    <location>
        <begin position="134"/>
        <end position="152"/>
    </location>
</feature>
<dbReference type="GO" id="GO:0008137">
    <property type="term" value="F:NADH dehydrogenase (ubiquinone) activity"/>
    <property type="evidence" value="ECO:0007669"/>
    <property type="project" value="UniProtKB-EC"/>
</dbReference>
<comment type="similarity">
    <text evidence="8">Belongs to the complex I subunit 5 family.</text>
</comment>
<keyword evidence="8" id="KW-0830">Ubiquinone</keyword>
<evidence type="ECO:0000256" key="2">
    <source>
        <dbReference type="ARBA" id="ARBA00012944"/>
    </source>
</evidence>
<feature type="transmembrane region" description="Helical" evidence="8">
    <location>
        <begin position="47"/>
        <end position="67"/>
    </location>
</feature>
<organism evidence="11">
    <name type="scientific">Patella vulgata</name>
    <name type="common">Common limpet</name>
    <dbReference type="NCBI Taxonomy" id="6465"/>
    <lineage>
        <taxon>Eukaryota</taxon>
        <taxon>Metazoa</taxon>
        <taxon>Spiralia</taxon>
        <taxon>Lophotrochozoa</taxon>
        <taxon>Mollusca</taxon>
        <taxon>Gastropoda</taxon>
        <taxon>Patellogastropoda</taxon>
        <taxon>Patelloidea</taxon>
        <taxon>Patellidae</taxon>
        <taxon>Patella</taxon>
    </lineage>
</organism>
<evidence type="ECO:0000256" key="5">
    <source>
        <dbReference type="ARBA" id="ARBA00022989"/>
    </source>
</evidence>
<dbReference type="InterPro" id="IPR001750">
    <property type="entry name" value="ND/Mrp_TM"/>
</dbReference>
<comment type="function">
    <text evidence="8">Core subunit of the mitochondrial membrane respiratory chain NADH dehydrogenase (Complex I) which catalyzes electron transfer from NADH through the respiratory chain, using ubiquinone as an electron acceptor. Essential for the catalytic activity and assembly of complex I.</text>
</comment>
<keyword evidence="4 8" id="KW-0812">Transmembrane</keyword>
<feature type="transmembrane region" description="Helical" evidence="8">
    <location>
        <begin position="257"/>
        <end position="283"/>
    </location>
</feature>
<evidence type="ECO:0000256" key="6">
    <source>
        <dbReference type="ARBA" id="ARBA00023136"/>
    </source>
</evidence>